<evidence type="ECO:0000313" key="3">
    <source>
        <dbReference type="WBParaSite" id="Hba_16147"/>
    </source>
</evidence>
<feature type="transmembrane region" description="Helical" evidence="1">
    <location>
        <begin position="21"/>
        <end position="40"/>
    </location>
</feature>
<protein>
    <submittedName>
        <fullName evidence="3">ADH_N domain-containing protein</fullName>
    </submittedName>
</protein>
<keyword evidence="1" id="KW-0812">Transmembrane</keyword>
<dbReference type="Proteomes" id="UP000095283">
    <property type="component" value="Unplaced"/>
</dbReference>
<reference evidence="3" key="1">
    <citation type="submission" date="2016-11" db="UniProtKB">
        <authorList>
            <consortium name="WormBaseParasite"/>
        </authorList>
    </citation>
    <scope>IDENTIFICATION</scope>
</reference>
<keyword evidence="2" id="KW-1185">Reference proteome</keyword>
<proteinExistence type="predicted"/>
<dbReference type="AlphaFoldDB" id="A0A1I7XER7"/>
<sequence length="104" mass="12210">MTHSTLDITDTIGKVIKIKRVHLFDIFDSLFLVVFFYHLLDTLYSKCNNQTNIHNLKLVEDYMTKKIMLDEFITNHFPFERINDAIDVLHKGEGLRSVLNIGRL</sequence>
<dbReference type="WBParaSite" id="Hba_16147">
    <property type="protein sequence ID" value="Hba_16147"/>
    <property type="gene ID" value="Hba_16147"/>
</dbReference>
<keyword evidence="1" id="KW-1133">Transmembrane helix</keyword>
<dbReference type="Gene3D" id="3.90.180.10">
    <property type="entry name" value="Medium-chain alcohol dehydrogenases, catalytic domain"/>
    <property type="match status" value="1"/>
</dbReference>
<organism evidence="2 3">
    <name type="scientific">Heterorhabditis bacteriophora</name>
    <name type="common">Entomopathogenic nematode worm</name>
    <dbReference type="NCBI Taxonomy" id="37862"/>
    <lineage>
        <taxon>Eukaryota</taxon>
        <taxon>Metazoa</taxon>
        <taxon>Ecdysozoa</taxon>
        <taxon>Nematoda</taxon>
        <taxon>Chromadorea</taxon>
        <taxon>Rhabditida</taxon>
        <taxon>Rhabditina</taxon>
        <taxon>Rhabditomorpha</taxon>
        <taxon>Strongyloidea</taxon>
        <taxon>Heterorhabditidae</taxon>
        <taxon>Heterorhabditis</taxon>
    </lineage>
</organism>
<dbReference type="SUPFAM" id="SSF50129">
    <property type="entry name" value="GroES-like"/>
    <property type="match status" value="1"/>
</dbReference>
<accession>A0A1I7XER7</accession>
<dbReference type="InterPro" id="IPR011032">
    <property type="entry name" value="GroES-like_sf"/>
</dbReference>
<name>A0A1I7XER7_HETBA</name>
<evidence type="ECO:0000256" key="1">
    <source>
        <dbReference type="SAM" id="Phobius"/>
    </source>
</evidence>
<evidence type="ECO:0000313" key="2">
    <source>
        <dbReference type="Proteomes" id="UP000095283"/>
    </source>
</evidence>
<keyword evidence="1" id="KW-0472">Membrane</keyword>